<protein>
    <submittedName>
        <fullName evidence="1">Uncharacterized protein</fullName>
    </submittedName>
</protein>
<dbReference type="EMBL" id="JAVDTH010000028">
    <property type="protein sequence ID" value="MDR6714435.1"/>
    <property type="molecule type" value="Genomic_DNA"/>
</dbReference>
<gene>
    <name evidence="1" type="ORF">J2W83_004067</name>
</gene>
<evidence type="ECO:0000313" key="1">
    <source>
        <dbReference type="EMBL" id="MDR6714435.1"/>
    </source>
</evidence>
<dbReference type="Proteomes" id="UP001259587">
    <property type="component" value="Unassembled WGS sequence"/>
</dbReference>
<evidence type="ECO:0000313" key="2">
    <source>
        <dbReference type="Proteomes" id="UP001259587"/>
    </source>
</evidence>
<keyword evidence="2" id="KW-1185">Reference proteome</keyword>
<reference evidence="1" key="1">
    <citation type="submission" date="2023-07" db="EMBL/GenBank/DDBJ databases">
        <title>Sorghum-associated microbial communities from plants grown in Nebraska, USA.</title>
        <authorList>
            <person name="Schachtman D."/>
        </authorList>
    </citation>
    <scope>NUCLEOTIDE SEQUENCE</scope>
    <source>
        <strain evidence="1">BE56</strain>
    </source>
</reference>
<sequence>MSTLQSWQHKARMVAAVCFTLALLSGCQSTSQRLLAEGYPAPFVSGFDDGCASGRQAAEALGEFRKKVTAYLQDPQYATGWDDGFRQCQASAASDIERRLRPESQADREWRHEKDQAWGSALRKSSKKP</sequence>
<accession>A0ACC6K7G1</accession>
<organism evidence="1 2">
    <name type="scientific">Pseudomonas hunanensis</name>
    <dbReference type="NCBI Taxonomy" id="1247546"/>
    <lineage>
        <taxon>Bacteria</taxon>
        <taxon>Pseudomonadati</taxon>
        <taxon>Pseudomonadota</taxon>
        <taxon>Gammaproteobacteria</taxon>
        <taxon>Pseudomonadales</taxon>
        <taxon>Pseudomonadaceae</taxon>
        <taxon>Pseudomonas</taxon>
    </lineage>
</organism>
<comment type="caution">
    <text evidence="1">The sequence shown here is derived from an EMBL/GenBank/DDBJ whole genome shotgun (WGS) entry which is preliminary data.</text>
</comment>
<proteinExistence type="predicted"/>
<name>A0ACC6K7G1_9PSED</name>